<evidence type="ECO:0000313" key="2">
    <source>
        <dbReference type="EMBL" id="AMO28021.1"/>
    </source>
</evidence>
<accession>A0A140IL64</accession>
<reference evidence="3" key="1">
    <citation type="journal article" date="2015" name="Dokl. Biochem. Biophys.">
        <title>The enhancin gene: One of the genetic determinants of population variation in baculoviral virulence.</title>
        <authorList>
            <person name="Martemyanov V.V."/>
            <person name="Kabilov M.R."/>
            <person name="Tupikin A.E."/>
            <person name="Baturina O.A."/>
            <person name="Belousova I.A."/>
            <person name="Podgwaite J.D."/>
            <person name="Ilynykh A.V."/>
            <person name="Vlassov V.V."/>
        </authorList>
    </citation>
    <scope>NUCLEOTIDE SEQUENCE</scope>
    <source>
        <strain evidence="3">LdMNPV-45/0</strain>
    </source>
</reference>
<reference evidence="3" key="3">
    <citation type="submission" date="2016-03" db="EMBL/GenBank/DDBJ databases">
        <authorList>
            <person name="Ploux O."/>
        </authorList>
    </citation>
    <scope>NUCLEOTIDE SEQUENCE</scope>
    <source>
        <strain evidence="3">LdMNPV-45/0</strain>
    </source>
</reference>
<protein>
    <submittedName>
        <fullName evidence="3">Orf-155 protein</fullName>
    </submittedName>
</protein>
<dbReference type="EMBL" id="KT626572">
    <property type="protein sequence ID" value="AMO28021.1"/>
    <property type="molecule type" value="Genomic_DNA"/>
</dbReference>
<proteinExistence type="predicted"/>
<reference evidence="2" key="2">
    <citation type="submission" date="2016-03" db="EMBL/GenBank/DDBJ databases">
        <title>Geographic isolates of Lymantria dispar multiple nucleopolyhedrovirus: Genomic analysis and biological activity against different host strains of Lymantria dispar.</title>
        <authorList>
            <person name="Harrison R.L."/>
            <person name="Rowley D.L."/>
            <person name="Keena M.A."/>
        </authorList>
    </citation>
    <scope>NUCLEOTIDE SEQUENCE</scope>
    <source>
        <strain evidence="2">Ab-a624</strain>
    </source>
</reference>
<dbReference type="EMBL" id="KU862282">
    <property type="protein sequence ID" value="AMO65649.1"/>
    <property type="molecule type" value="Genomic_DNA"/>
</dbReference>
<feature type="region of interest" description="Disordered" evidence="1">
    <location>
        <begin position="29"/>
        <end position="73"/>
    </location>
</feature>
<sequence length="134" mass="15175">MADSSVCARALYLEFIYIVYLKSDSLSPLYSRASAPNRHSSADMQRSKRRASASSSESPPPPPPKAPRKAPSVYRQKNYFDMLPGEMFDEVVKHLPLCDYLSLYQAYQRASGARQTLVDASDQFNINDYCSEMY</sequence>
<evidence type="ECO:0000256" key="1">
    <source>
        <dbReference type="SAM" id="MobiDB-lite"/>
    </source>
</evidence>
<evidence type="ECO:0000313" key="3">
    <source>
        <dbReference type="EMBL" id="AMO65649.1"/>
    </source>
</evidence>
<name>A0A140IL64_NPVLD</name>
<organismHost>
    <name type="scientific">Lepidoptera</name>
    <name type="common">moths &amp; butterflies</name>
    <dbReference type="NCBI Taxonomy" id="7088"/>
</organismHost>
<organism evidence="3">
    <name type="scientific">Lymantria dispar multicapsid nuclear polyhedrosis virus</name>
    <name type="common">LdMNPV</name>
    <dbReference type="NCBI Taxonomy" id="10449"/>
    <lineage>
        <taxon>Viruses</taxon>
        <taxon>Viruses incertae sedis</taxon>
        <taxon>Naldaviricetes</taxon>
        <taxon>Lefavirales</taxon>
        <taxon>Baculoviridae</taxon>
        <taxon>Alphabaculovirus</taxon>
        <taxon>Alphabaculovirus lydisparis</taxon>
    </lineage>
</organism>